<sequence length="160" mass="19089">MEKRGFYIVKDSFFSDMNESFLKGNKLGNRPHYYCFQDSNRDIYWMIPLSSQIQKYREIIKKKELKYKRCDTLYIAKLDDGKESVFLIQDMFPITIDYIEREYTIGGNHFLVTSNHTAKIIEQKARTVLALLKRGIKFMPTQPNVIRLYKILKDRINNND</sequence>
<dbReference type="RefSeq" id="WP_105093072.1">
    <property type="nucleotide sequence ID" value="NZ_BJCQ01000013.1"/>
</dbReference>
<accession>A0A2S7ZMZ5</accession>
<dbReference type="EMBL" id="PPDF01000012">
    <property type="protein sequence ID" value="PQL24640.1"/>
    <property type="molecule type" value="Genomic_DNA"/>
</dbReference>
<dbReference type="Proteomes" id="UP000238877">
    <property type="component" value="Unassembled WGS sequence"/>
</dbReference>
<dbReference type="EMBL" id="BJCQ01000013">
    <property type="protein sequence ID" value="GCL67060.1"/>
    <property type="molecule type" value="Genomic_DNA"/>
</dbReference>
<evidence type="ECO:0000313" key="3">
    <source>
        <dbReference type="Proteomes" id="UP000238877"/>
    </source>
</evidence>
<evidence type="ECO:0000313" key="4">
    <source>
        <dbReference type="Proteomes" id="UP000300381"/>
    </source>
</evidence>
<gene>
    <name evidence="1" type="ORF">PAGU1578_06810</name>
    <name evidence="2" type="ORF">VTHSUH11_06565</name>
</gene>
<organism evidence="2 3">
    <name type="scientific">Veillonella tobetsuensis</name>
    <dbReference type="NCBI Taxonomy" id="1110546"/>
    <lineage>
        <taxon>Bacteria</taxon>
        <taxon>Bacillati</taxon>
        <taxon>Bacillota</taxon>
        <taxon>Negativicutes</taxon>
        <taxon>Veillonellales</taxon>
        <taxon>Veillonellaceae</taxon>
        <taxon>Veillonella</taxon>
    </lineage>
</organism>
<comment type="caution">
    <text evidence="2">The sequence shown here is derived from an EMBL/GenBank/DDBJ whole genome shotgun (WGS) entry which is preliminary data.</text>
</comment>
<reference evidence="2 3" key="1">
    <citation type="submission" date="2018-01" db="EMBL/GenBank/DDBJ databases">
        <title>Draft genome sequences of clinical isolates and type strains of oral Veillonella including Veillonella infantum sp., nov.</title>
        <authorList>
            <person name="Mashima I."/>
            <person name="Liao Y.-C."/>
            <person name="Sabharwal A."/>
            <person name="Haase E.M."/>
            <person name="Nakazawa F."/>
            <person name="Scannapieco F.A."/>
        </authorList>
    </citation>
    <scope>NUCLEOTIDE SEQUENCE [LARGE SCALE GENOMIC DNA]</scope>
    <source>
        <strain evidence="2 3">Y6</strain>
    </source>
</reference>
<dbReference type="Gene3D" id="3.10.129.130">
    <property type="match status" value="1"/>
</dbReference>
<dbReference type="NCBIfam" id="NF047359">
    <property type="entry name" value="CptIN"/>
    <property type="match status" value="1"/>
</dbReference>
<evidence type="ECO:0000313" key="2">
    <source>
        <dbReference type="EMBL" id="PQL24640.1"/>
    </source>
</evidence>
<dbReference type="AlphaFoldDB" id="A0A2S7ZMZ5"/>
<protein>
    <submittedName>
        <fullName evidence="2">Uncharacterized protein</fullName>
    </submittedName>
</protein>
<dbReference type="Proteomes" id="UP000300381">
    <property type="component" value="Unassembled WGS sequence"/>
</dbReference>
<dbReference type="InterPro" id="IPR058108">
    <property type="entry name" value="CptIN-like"/>
</dbReference>
<dbReference type="CDD" id="cd17492">
    <property type="entry name" value="toxin_CptN"/>
    <property type="match status" value="1"/>
</dbReference>
<reference evidence="1 4" key="2">
    <citation type="submission" date="2019-03" db="EMBL/GenBank/DDBJ databases">
        <title>Draft genome sequences of two Veillonella tobetsuensis clinical isolates from intraoperative bronchial fluids of elderly patients with pulmonary carcinoma.</title>
        <authorList>
            <person name="Akiyama T."/>
        </authorList>
    </citation>
    <scope>NUCLEOTIDE SEQUENCE [LARGE SCALE GENOMIC DNA]</scope>
    <source>
        <strain evidence="1 4">PAGU 1578</strain>
    </source>
</reference>
<dbReference type="InterPro" id="IPR053735">
    <property type="entry name" value="Type_III_TA_endoRNase"/>
</dbReference>
<name>A0A2S7ZMZ5_9FIRM</name>
<evidence type="ECO:0000313" key="1">
    <source>
        <dbReference type="EMBL" id="GCL67060.1"/>
    </source>
</evidence>
<dbReference type="STRING" id="1110546.GCA_001078375_00878"/>
<proteinExistence type="predicted"/>